<comment type="function">
    <text evidence="3">Flagellin is the subunit protein which polymerizes to form the filaments of bacterial flagella.</text>
</comment>
<reference evidence="6 7" key="1">
    <citation type="submission" date="2017-11" db="EMBL/GenBank/DDBJ databases">
        <title>Genome-resolved metagenomics identifies genetic mobility, metabolic interactions, and unexpected diversity in perchlorate-reducing communities.</title>
        <authorList>
            <person name="Barnum T.P."/>
            <person name="Figueroa I.A."/>
            <person name="Carlstrom C.I."/>
            <person name="Lucas L.N."/>
            <person name="Engelbrektson A.L."/>
            <person name="Coates J.D."/>
        </authorList>
    </citation>
    <scope>NUCLEOTIDE SEQUENCE [LARGE SCALE GENOMIC DNA]</scope>
    <source>
        <strain evidence="6">BM706</strain>
    </source>
</reference>
<dbReference type="Gene3D" id="6.10.10.10">
    <property type="entry name" value="Flagellar export chaperone, C-terminal domain"/>
    <property type="match status" value="1"/>
</dbReference>
<name>A0A2N5ZJA7_MUIH1</name>
<dbReference type="InterPro" id="IPR046358">
    <property type="entry name" value="Flagellin_C"/>
</dbReference>
<evidence type="ECO:0000259" key="5">
    <source>
        <dbReference type="Pfam" id="PF00700"/>
    </source>
</evidence>
<dbReference type="EMBL" id="PKTG01000053">
    <property type="protein sequence ID" value="PLX18714.1"/>
    <property type="molecule type" value="Genomic_DNA"/>
</dbReference>
<dbReference type="PANTHER" id="PTHR42792">
    <property type="entry name" value="FLAGELLIN"/>
    <property type="match status" value="1"/>
</dbReference>
<evidence type="ECO:0000313" key="7">
    <source>
        <dbReference type="Proteomes" id="UP000234857"/>
    </source>
</evidence>
<comment type="similarity">
    <text evidence="1 3">Belongs to the bacterial flagellin family.</text>
</comment>
<dbReference type="SUPFAM" id="SSF64518">
    <property type="entry name" value="Phase 1 flagellin"/>
    <property type="match status" value="2"/>
</dbReference>
<comment type="subcellular location">
    <subcellularLocation>
        <location evidence="3">Secreted</location>
    </subcellularLocation>
    <subcellularLocation>
        <location evidence="3">Bacterial flagellum</location>
    </subcellularLocation>
</comment>
<dbReference type="InterPro" id="IPR042187">
    <property type="entry name" value="Flagellin_C_sub2"/>
</dbReference>
<dbReference type="PANTHER" id="PTHR42792:SF2">
    <property type="entry name" value="FLAGELLIN"/>
    <property type="match status" value="1"/>
</dbReference>
<dbReference type="GO" id="GO:0009288">
    <property type="term" value="C:bacterial-type flagellum"/>
    <property type="evidence" value="ECO:0007669"/>
    <property type="project" value="UniProtKB-SubCell"/>
</dbReference>
<evidence type="ECO:0000256" key="2">
    <source>
        <dbReference type="ARBA" id="ARBA00023143"/>
    </source>
</evidence>
<dbReference type="Proteomes" id="UP000234857">
    <property type="component" value="Unassembled WGS sequence"/>
</dbReference>
<proteinExistence type="inferred from homology"/>
<evidence type="ECO:0000313" key="6">
    <source>
        <dbReference type="EMBL" id="PLX18714.1"/>
    </source>
</evidence>
<comment type="caution">
    <text evidence="6">The sequence shown here is derived from an EMBL/GenBank/DDBJ whole genome shotgun (WGS) entry which is preliminary data.</text>
</comment>
<keyword evidence="2 3" id="KW-0975">Bacterial flagellum</keyword>
<dbReference type="Pfam" id="PF00669">
    <property type="entry name" value="Flagellin_N"/>
    <property type="match status" value="1"/>
</dbReference>
<evidence type="ECO:0000256" key="1">
    <source>
        <dbReference type="ARBA" id="ARBA00005709"/>
    </source>
</evidence>
<protein>
    <recommendedName>
        <fullName evidence="3">Flagellin</fullName>
    </recommendedName>
</protein>
<dbReference type="InterPro" id="IPR001029">
    <property type="entry name" value="Flagellin_N"/>
</dbReference>
<evidence type="ECO:0000259" key="4">
    <source>
        <dbReference type="Pfam" id="PF00669"/>
    </source>
</evidence>
<dbReference type="PRINTS" id="PR00207">
    <property type="entry name" value="FLAGELLIN"/>
</dbReference>
<dbReference type="Pfam" id="PF00700">
    <property type="entry name" value="Flagellin_C"/>
    <property type="match status" value="1"/>
</dbReference>
<feature type="domain" description="Flagellin N-terminal" evidence="4">
    <location>
        <begin position="24"/>
        <end position="159"/>
    </location>
</feature>
<dbReference type="GO" id="GO:0005198">
    <property type="term" value="F:structural molecule activity"/>
    <property type="evidence" value="ECO:0007669"/>
    <property type="project" value="UniProtKB-UniRule"/>
</dbReference>
<sequence>MLLLTRMFSKKKIREDFMSNFGIINHNVSAINTYRTLGKTNRGLNKNLERLSSGLRINRAADDAAGLAVSEKMRGQINGLDQAVRNAEDGISMIQTAEGVMDTAHSILQRMRKLSVQAANDNYTTYDRQRLQKEVDELIDEMDRIGQYTEFNTKKLLNGDALGRANSLDKKVMTADVVGIAASADYSITVVQAGEASNVHGTTIFQDNNGDALSDLRDLGISGDVELHIEIDGMTRSVELNELDNINDVIRKINKAEIGVQAGIHTYNGNDYLTLTSRHSGSKFNISFGNDPDGAAIAMGLFGGNADSVDSTQNAIENDVNAPWLRFNSGTDTIISVVNITDQRLFPTIPPGIANESIVNSDVQSYRVLGRFVSNSDVFTEKELSTAYQKVTVGTGTSIMIDQTRTAQLRDSGLLKGINMTIDEDLDYGTEDLTNANLVGATADSASVANYHFAAIPAGVDGGVQRGNNIFSVTNGGTPTSTNGISLDGLTAQEQTSVLSVRLSVRDTRQIYHIGANEGQTITVDYANLTAEALGLTTSLRGAGNMFDGVDKLDNGTTSNKLQMNISIETQASAERSITIVNDALNVVSEARSRLGAFQNSLEKSVDYLNIAYENQVASESRIRDVDMAKEMSQFTRNQILIQSGTAMLAQANQKSQSVLSLLR</sequence>
<feature type="domain" description="Flagellin C-terminal" evidence="5">
    <location>
        <begin position="578"/>
        <end position="663"/>
    </location>
</feature>
<gene>
    <name evidence="6" type="ORF">C0601_03840</name>
</gene>
<accession>A0A2N5ZJA7</accession>
<dbReference type="InterPro" id="IPR001492">
    <property type="entry name" value="Flagellin"/>
</dbReference>
<evidence type="ECO:0000256" key="3">
    <source>
        <dbReference type="RuleBase" id="RU362073"/>
    </source>
</evidence>
<dbReference type="AlphaFoldDB" id="A0A2N5ZJA7"/>
<keyword evidence="3" id="KW-0964">Secreted</keyword>
<organism evidence="6 7">
    <name type="scientific">Muiribacterium halophilum</name>
    <dbReference type="NCBI Taxonomy" id="2053465"/>
    <lineage>
        <taxon>Bacteria</taxon>
        <taxon>Candidatus Muiribacteriota</taxon>
        <taxon>Candidatus Muiribacteriia</taxon>
        <taxon>Candidatus Muiribacteriales</taxon>
        <taxon>Candidatus Muiribacteriaceae</taxon>
        <taxon>Candidatus Muiribacterium</taxon>
    </lineage>
</organism>
<dbReference type="GO" id="GO:0005576">
    <property type="term" value="C:extracellular region"/>
    <property type="evidence" value="ECO:0007669"/>
    <property type="project" value="UniProtKB-SubCell"/>
</dbReference>
<dbReference type="Gene3D" id="1.20.1330.10">
    <property type="entry name" value="f41 fragment of flagellin, N-terminal domain"/>
    <property type="match status" value="2"/>
</dbReference>